<reference evidence="2" key="1">
    <citation type="submission" date="2019-05" db="EMBL/GenBank/DDBJ databases">
        <title>The de novo reference genome and transcriptome assemblies of the wild tomato species Solanum chilense.</title>
        <authorList>
            <person name="Stam R."/>
            <person name="Nosenko T."/>
            <person name="Hoerger A.C."/>
            <person name="Stephan W."/>
            <person name="Seidel M.A."/>
            <person name="Kuhn J.M.M."/>
            <person name="Haberer G."/>
            <person name="Tellier A."/>
        </authorList>
    </citation>
    <scope>NUCLEOTIDE SEQUENCE</scope>
    <source>
        <tissue evidence="2">Mature leaves</tissue>
    </source>
</reference>
<comment type="caution">
    <text evidence="2">The sequence shown here is derived from an EMBL/GenBank/DDBJ whole genome shotgun (WGS) entry which is preliminary data.</text>
</comment>
<evidence type="ECO:0000313" key="2">
    <source>
        <dbReference type="EMBL" id="TMX01888.1"/>
    </source>
</evidence>
<organism evidence="2">
    <name type="scientific">Solanum chilense</name>
    <name type="common">Tomato</name>
    <name type="synonym">Lycopersicon chilense</name>
    <dbReference type="NCBI Taxonomy" id="4083"/>
    <lineage>
        <taxon>Eukaryota</taxon>
        <taxon>Viridiplantae</taxon>
        <taxon>Streptophyta</taxon>
        <taxon>Embryophyta</taxon>
        <taxon>Tracheophyta</taxon>
        <taxon>Spermatophyta</taxon>
        <taxon>Magnoliopsida</taxon>
        <taxon>eudicotyledons</taxon>
        <taxon>Gunneridae</taxon>
        <taxon>Pentapetalae</taxon>
        <taxon>asterids</taxon>
        <taxon>lamiids</taxon>
        <taxon>Solanales</taxon>
        <taxon>Solanaceae</taxon>
        <taxon>Solanoideae</taxon>
        <taxon>Solaneae</taxon>
        <taxon>Solanum</taxon>
        <taxon>Solanum subgen. Lycopersicon</taxon>
    </lineage>
</organism>
<evidence type="ECO:0000256" key="1">
    <source>
        <dbReference type="SAM" id="MobiDB-lite"/>
    </source>
</evidence>
<feature type="non-terminal residue" evidence="2">
    <location>
        <position position="1"/>
    </location>
</feature>
<feature type="compositionally biased region" description="Polar residues" evidence="1">
    <location>
        <begin position="1"/>
        <end position="10"/>
    </location>
</feature>
<accession>A0A6N2C654</accession>
<gene>
    <name evidence="2" type="ORF">EJD97_023246</name>
</gene>
<sequence>TLPWNMNTRGANARRAQDENVNKEVPPQVPQSPQAPNLEGAMLNVKIRVSFQSLTQLMMTQVEAMTTQDKRGVGPSMNHNEITPASRIRDFTRMNPTTFDGTKVDEDLQGLIDEVFDLVDFMRVNSRENKNKPM</sequence>
<name>A0A6N2C654_SOLCI</name>
<proteinExistence type="predicted"/>
<feature type="region of interest" description="Disordered" evidence="1">
    <location>
        <begin position="67"/>
        <end position="94"/>
    </location>
</feature>
<feature type="region of interest" description="Disordered" evidence="1">
    <location>
        <begin position="1"/>
        <end position="36"/>
    </location>
</feature>
<dbReference type="EMBL" id="RXGB01000751">
    <property type="protein sequence ID" value="TMX01888.1"/>
    <property type="molecule type" value="Genomic_DNA"/>
</dbReference>
<protein>
    <submittedName>
        <fullName evidence="2">Uncharacterized protein</fullName>
    </submittedName>
</protein>
<dbReference type="AlphaFoldDB" id="A0A6N2C654"/>